<protein>
    <submittedName>
        <fullName evidence="1">Uncharacterized protein</fullName>
    </submittedName>
</protein>
<gene>
    <name evidence="1" type="primary">42</name>
    <name evidence="1" type="ORF">SEA_RYADEL_42</name>
</gene>
<dbReference type="GeneID" id="65115193"/>
<organism evidence="1 2">
    <name type="scientific">Mycobacterium phage Ryadel</name>
    <dbReference type="NCBI Taxonomy" id="2283292"/>
    <lineage>
        <taxon>Viruses</taxon>
        <taxon>Duplodnaviria</taxon>
        <taxon>Heunggongvirae</taxon>
        <taxon>Uroviricota</taxon>
        <taxon>Caudoviricetes</taxon>
        <taxon>Corndogvirus</taxon>
        <taxon>Corndogvirus ryadel</taxon>
    </lineage>
</organism>
<reference evidence="1 2" key="1">
    <citation type="submission" date="2018-07" db="EMBL/GenBank/DDBJ databases">
        <authorList>
            <person name="Miller T.W."/>
            <person name="Bachhofer D.L."/>
            <person name="Cooper A."/>
            <person name="Doty J.C."/>
            <person name="Katuri J."/>
            <person name="Musgrave J.W."/>
            <person name="Palumbo A.J."/>
            <person name="Spann H.O."/>
            <person name="Edwards J.C."/>
            <person name="Meik J.M."/>
            <person name="Edwards D.C."/>
            <person name="Warner M.H."/>
            <person name="Garlena R.A."/>
            <person name="Russell D.A."/>
            <person name="Pope W.H."/>
            <person name="Jacobs-Sera D."/>
            <person name="Hatfull G.F."/>
        </authorList>
    </citation>
    <scope>NUCLEOTIDE SEQUENCE [LARGE SCALE GENOMIC DNA]</scope>
</reference>
<dbReference type="EMBL" id="MH590592">
    <property type="protein sequence ID" value="AXH69235.1"/>
    <property type="molecule type" value="Genomic_DNA"/>
</dbReference>
<dbReference type="KEGG" id="vg:65115193"/>
<evidence type="ECO:0000313" key="1">
    <source>
        <dbReference type="EMBL" id="AXH69235.1"/>
    </source>
</evidence>
<dbReference type="Proteomes" id="UP000259996">
    <property type="component" value="Segment"/>
</dbReference>
<dbReference type="Gene3D" id="1.10.8.10">
    <property type="entry name" value="DNA helicase RuvA subunit, C-terminal domain"/>
    <property type="match status" value="1"/>
</dbReference>
<dbReference type="RefSeq" id="YP_010097532.1">
    <property type="nucleotide sequence ID" value="NC_055759.1"/>
</dbReference>
<keyword evidence="2" id="KW-1185">Reference proteome</keyword>
<accession>A0A345MFA4</accession>
<evidence type="ECO:0000313" key="2">
    <source>
        <dbReference type="Proteomes" id="UP000259996"/>
    </source>
</evidence>
<proteinExistence type="predicted"/>
<sequence length="65" mass="7753">MHSLVKQLREATDYPWQDCLEAARMTTDIRVAVELLPGIWRKRNGVEYRGECTRTVKPGYEWIWE</sequence>
<name>A0A345MFA4_9CAUD</name>